<dbReference type="Proteomes" id="UP000063971">
    <property type="component" value="Chromosome"/>
</dbReference>
<dbReference type="AlphaFoldDB" id="A0AAU8U193"/>
<evidence type="ECO:0000313" key="1">
    <source>
        <dbReference type="EMBL" id="AKT91086.1"/>
    </source>
</evidence>
<evidence type="ECO:0000313" key="2">
    <source>
        <dbReference type="Proteomes" id="UP000063971"/>
    </source>
</evidence>
<sequence length="70" mass="8473">MGLKDKIARYLIYDSEENAYCFKNAKYETVFKHVEKKYLLKFAEVYNDFVKYNDEIKKKIDENSKGLFDE</sequence>
<protein>
    <submittedName>
        <fullName evidence="1">Uncharacterized protein</fullName>
    </submittedName>
</protein>
<reference evidence="1 2" key="1">
    <citation type="journal article" date="2015" name="Genome Announc.">
        <title>Complete Genome Sequence of the Campylobacter ureolyticus Clinical Isolate RIGS 9880.</title>
        <authorList>
            <person name="Miller W.G."/>
            <person name="Yee E."/>
            <person name="On S.L."/>
            <person name="Andersen L.P."/>
            <person name="Bono J.L."/>
        </authorList>
    </citation>
    <scope>NUCLEOTIDE SEQUENCE [LARGE SCALE GENOMIC DNA]</scope>
    <source>
        <strain evidence="1 2">RIGS 9880</strain>
    </source>
</reference>
<organism evidence="1 2">
    <name type="scientific">Campylobacter ureolyticus RIGS 9880</name>
    <dbReference type="NCBI Taxonomy" id="1032069"/>
    <lineage>
        <taxon>Bacteria</taxon>
        <taxon>Pseudomonadati</taxon>
        <taxon>Campylobacterota</taxon>
        <taxon>Epsilonproteobacteria</taxon>
        <taxon>Campylobacterales</taxon>
        <taxon>Campylobacteraceae</taxon>
        <taxon>Campylobacter</taxon>
    </lineage>
</organism>
<proteinExistence type="predicted"/>
<name>A0AAU8U193_9BACT</name>
<dbReference type="EMBL" id="CP012195">
    <property type="protein sequence ID" value="AKT91086.1"/>
    <property type="molecule type" value="Genomic_DNA"/>
</dbReference>
<accession>A0AAU8U193</accession>
<gene>
    <name evidence="1" type="ORF">CUREO_1242</name>
</gene>
<dbReference type="KEGG" id="cure:CUREO_1242"/>
<dbReference type="RefSeq" id="WP_050335431.1">
    <property type="nucleotide sequence ID" value="NZ_CP012195.1"/>
</dbReference>